<keyword evidence="2" id="KW-1185">Reference proteome</keyword>
<dbReference type="Proteomes" id="UP000290289">
    <property type="component" value="Chromosome 10"/>
</dbReference>
<reference evidence="1 2" key="1">
    <citation type="submission" date="2018-10" db="EMBL/GenBank/DDBJ databases">
        <title>A high-quality apple genome assembly.</title>
        <authorList>
            <person name="Hu J."/>
        </authorList>
    </citation>
    <scope>NUCLEOTIDE SEQUENCE [LARGE SCALE GENOMIC DNA]</scope>
    <source>
        <strain evidence="2">cv. HFTH1</strain>
        <tissue evidence="1">Young leaf</tissue>
    </source>
</reference>
<proteinExistence type="predicted"/>
<name>A0A498IXZ1_MALDO</name>
<evidence type="ECO:0000313" key="2">
    <source>
        <dbReference type="Proteomes" id="UP000290289"/>
    </source>
</evidence>
<organism evidence="1 2">
    <name type="scientific">Malus domestica</name>
    <name type="common">Apple</name>
    <name type="synonym">Pyrus malus</name>
    <dbReference type="NCBI Taxonomy" id="3750"/>
    <lineage>
        <taxon>Eukaryota</taxon>
        <taxon>Viridiplantae</taxon>
        <taxon>Streptophyta</taxon>
        <taxon>Embryophyta</taxon>
        <taxon>Tracheophyta</taxon>
        <taxon>Spermatophyta</taxon>
        <taxon>Magnoliopsida</taxon>
        <taxon>eudicotyledons</taxon>
        <taxon>Gunneridae</taxon>
        <taxon>Pentapetalae</taxon>
        <taxon>rosids</taxon>
        <taxon>fabids</taxon>
        <taxon>Rosales</taxon>
        <taxon>Rosaceae</taxon>
        <taxon>Amygdaloideae</taxon>
        <taxon>Maleae</taxon>
        <taxon>Malus</taxon>
    </lineage>
</organism>
<comment type="caution">
    <text evidence="1">The sequence shown here is derived from an EMBL/GenBank/DDBJ whole genome shotgun (WGS) entry which is preliminary data.</text>
</comment>
<sequence length="125" mass="13948">MAKEVGTIHVYGMAGSGKTAVVSKANNFIVTPRLGFRRIRNPVAFFWRRRGHRSGITVAAFPIDHEGQVEEEAHEEAEEEAPKDEAEIQVAAFCSVVRIAAFSWGELTHVRLFCRLEVAREGLLL</sequence>
<accession>A0A498IXZ1</accession>
<protein>
    <submittedName>
        <fullName evidence="1">Uncharacterized protein</fullName>
    </submittedName>
</protein>
<evidence type="ECO:0000313" key="1">
    <source>
        <dbReference type="EMBL" id="RXH86552.1"/>
    </source>
</evidence>
<gene>
    <name evidence="1" type="ORF">DVH24_021825</name>
</gene>
<dbReference type="AlphaFoldDB" id="A0A498IXZ1"/>
<dbReference type="EMBL" id="RDQH01000336">
    <property type="protein sequence ID" value="RXH86552.1"/>
    <property type="molecule type" value="Genomic_DNA"/>
</dbReference>